<dbReference type="InterPro" id="IPR036179">
    <property type="entry name" value="Ig-like_dom_sf"/>
</dbReference>
<dbReference type="SUPFAM" id="SSF48726">
    <property type="entry name" value="Immunoglobulin"/>
    <property type="match status" value="1"/>
</dbReference>
<feature type="binding site" evidence="17">
    <location>
        <position position="540"/>
    </location>
    <ligand>
        <name>Mg(2+)</name>
        <dbReference type="ChEBI" id="CHEBI:18420"/>
    </ligand>
</feature>
<dbReference type="OrthoDB" id="3256376at2759"/>
<dbReference type="Gene3D" id="3.30.200.20">
    <property type="entry name" value="Phosphorylase Kinase, domain 1"/>
    <property type="match status" value="1"/>
</dbReference>
<dbReference type="InterPro" id="IPR008266">
    <property type="entry name" value="Tyr_kinase_AS"/>
</dbReference>
<evidence type="ECO:0000256" key="10">
    <source>
        <dbReference type="ARBA" id="ARBA00023137"/>
    </source>
</evidence>
<dbReference type="EMBL" id="JACEEZ010011889">
    <property type="protein sequence ID" value="KAG0721081.1"/>
    <property type="molecule type" value="Genomic_DNA"/>
</dbReference>
<evidence type="ECO:0000256" key="4">
    <source>
        <dbReference type="ARBA" id="ARBA00022692"/>
    </source>
</evidence>
<dbReference type="GO" id="GO:0005524">
    <property type="term" value="F:ATP binding"/>
    <property type="evidence" value="ECO:0007669"/>
    <property type="project" value="UniProtKB-UniRule"/>
</dbReference>
<keyword evidence="23" id="KW-1185">Reference proteome</keyword>
<dbReference type="FunFam" id="1.10.510.10:FF:001512">
    <property type="entry name" value="Receptor tyrosine-protein kinase erbB-2"/>
    <property type="match status" value="1"/>
</dbReference>
<dbReference type="GO" id="GO:0004714">
    <property type="term" value="F:transmembrane receptor protein tyrosine kinase activity"/>
    <property type="evidence" value="ECO:0007669"/>
    <property type="project" value="UniProtKB-EC"/>
</dbReference>
<sequence length="629" mass="69040">MGGSQDKRSGQAGKAADARGEWATPRSEVLWRSGLRSVARPPEHTTVSTPGTVQGYALVNTSFTALCSTWGNPAPSVALITCTNQSCKEEKPGTAVETRSPAHVRREWAVSVPSPALLMNLTCGATNEGGNQTSNNAKVYFSDATSLEEHRRIVTHQAIEGDDITFPCHLSHSIIEPARSLANHSANMTWFPTRGNLTRQASPYLDSVTLTFSPVHLDDQAEYSCMEDESSHGVPRVGLQHHHTQHHPTPARPRDPDTELLRHGDTSAALHVDQDKLLGCGAFGRVYRATVTDPNPEEAAVVVAVKMIRARSDKTQLAALQSELKILMHIGKHVNIVNLVATCTKNLHKKDLMLVVEYCRFGNILDYMRRHRGEFINQLSENGEAFIASVPPSDTRPITPSTGTNGEEGSDKKVYISADRVFFQGAYSNTTTTTTTFDPTQSLLGDPKLGQVTFPSAANTHLGSDMTCVTLITDTHNLEGPSLQCDPDSLPRPLTSRDLLCWAFQVARGMDFLAYRKVLHGDLAARNVLLTDGSLVKISDFGLAKDIYKYNNYKKDKNSPLPVKWMSVEALRDGIFSTQSDIWAYGVVLWEIFSLGQCPFPGVSVDEGFITALENGHRMDRPKYSTRAL</sequence>
<evidence type="ECO:0000256" key="9">
    <source>
        <dbReference type="ARBA" id="ARBA00023136"/>
    </source>
</evidence>
<keyword evidence="6" id="KW-0418">Kinase</keyword>
<keyword evidence="10" id="KW-0829">Tyrosine-protein kinase</keyword>
<feature type="domain" description="Protein kinase" evidence="20">
    <location>
        <begin position="272"/>
        <end position="629"/>
    </location>
</feature>
<evidence type="ECO:0000313" key="22">
    <source>
        <dbReference type="EMBL" id="KAG0721081.1"/>
    </source>
</evidence>
<dbReference type="PROSITE" id="PS00109">
    <property type="entry name" value="PROTEIN_KINASE_TYR"/>
    <property type="match status" value="1"/>
</dbReference>
<keyword evidence="17" id="KW-0460">Magnesium</keyword>
<keyword evidence="7 16" id="KW-0067">ATP-binding</keyword>
<dbReference type="InterPro" id="IPR001245">
    <property type="entry name" value="Ser-Thr/Tyr_kinase_cat_dom"/>
</dbReference>
<dbReference type="AlphaFoldDB" id="A0A8J5CUJ2"/>
<comment type="caution">
    <text evidence="22">The sequence shown here is derived from an EMBL/GenBank/DDBJ whole genome shotgun (WGS) entry which is preliminary data.</text>
</comment>
<dbReference type="CDD" id="cd00192">
    <property type="entry name" value="PTKc"/>
    <property type="match status" value="1"/>
</dbReference>
<evidence type="ECO:0000256" key="17">
    <source>
        <dbReference type="PIRSR" id="PIRSR000615-3"/>
    </source>
</evidence>
<dbReference type="Gene3D" id="1.10.510.10">
    <property type="entry name" value="Transferase(Phosphotransferase) domain 1"/>
    <property type="match status" value="1"/>
</dbReference>
<organism evidence="22 23">
    <name type="scientific">Chionoecetes opilio</name>
    <name type="common">Atlantic snow crab</name>
    <name type="synonym">Cancer opilio</name>
    <dbReference type="NCBI Taxonomy" id="41210"/>
    <lineage>
        <taxon>Eukaryota</taxon>
        <taxon>Metazoa</taxon>
        <taxon>Ecdysozoa</taxon>
        <taxon>Arthropoda</taxon>
        <taxon>Crustacea</taxon>
        <taxon>Multicrustacea</taxon>
        <taxon>Malacostraca</taxon>
        <taxon>Eumalacostraca</taxon>
        <taxon>Eucarida</taxon>
        <taxon>Decapoda</taxon>
        <taxon>Pleocyemata</taxon>
        <taxon>Brachyura</taxon>
        <taxon>Eubrachyura</taxon>
        <taxon>Majoidea</taxon>
        <taxon>Majidae</taxon>
        <taxon>Chionoecetes</taxon>
    </lineage>
</organism>
<comment type="catalytic activity">
    <reaction evidence="14">
        <text>L-tyrosyl-[protein] + ATP = O-phospho-L-tyrosyl-[protein] + ADP + H(+)</text>
        <dbReference type="Rhea" id="RHEA:10596"/>
        <dbReference type="Rhea" id="RHEA-COMP:10136"/>
        <dbReference type="Rhea" id="RHEA-COMP:20101"/>
        <dbReference type="ChEBI" id="CHEBI:15378"/>
        <dbReference type="ChEBI" id="CHEBI:30616"/>
        <dbReference type="ChEBI" id="CHEBI:46858"/>
        <dbReference type="ChEBI" id="CHEBI:61978"/>
        <dbReference type="ChEBI" id="CHEBI:456216"/>
        <dbReference type="EC" id="2.7.10.1"/>
    </reaction>
</comment>
<feature type="binding site" evidence="16 18">
    <location>
        <position position="306"/>
    </location>
    <ligand>
        <name>ATP</name>
        <dbReference type="ChEBI" id="CHEBI:30616"/>
    </ligand>
</feature>
<keyword evidence="4" id="KW-0812">Transmembrane</keyword>
<dbReference type="GO" id="GO:0030182">
    <property type="term" value="P:neuron differentiation"/>
    <property type="evidence" value="ECO:0007669"/>
    <property type="project" value="UniProtKB-ARBA"/>
</dbReference>
<feature type="binding site" evidence="16">
    <location>
        <position position="526"/>
    </location>
    <ligand>
        <name>ATP</name>
        <dbReference type="ChEBI" id="CHEBI:30616"/>
    </ligand>
</feature>
<evidence type="ECO:0000256" key="2">
    <source>
        <dbReference type="ARBA" id="ARBA00004308"/>
    </source>
</evidence>
<accession>A0A8J5CUJ2</accession>
<keyword evidence="9" id="KW-0472">Membrane</keyword>
<dbReference type="InterPro" id="IPR007110">
    <property type="entry name" value="Ig-like_dom"/>
</dbReference>
<keyword evidence="5 16" id="KW-0547">Nucleotide-binding</keyword>
<dbReference type="InterPro" id="IPR000719">
    <property type="entry name" value="Prot_kinase_dom"/>
</dbReference>
<keyword evidence="11" id="KW-1015">Disulfide bond</keyword>
<feature type="domain" description="Ig-like" evidence="21">
    <location>
        <begin position="160"/>
        <end position="225"/>
    </location>
</feature>
<evidence type="ECO:0000256" key="13">
    <source>
        <dbReference type="ARBA" id="ARBA00023180"/>
    </source>
</evidence>
<evidence type="ECO:0000256" key="6">
    <source>
        <dbReference type="ARBA" id="ARBA00022777"/>
    </source>
</evidence>
<dbReference type="Gene3D" id="2.60.40.10">
    <property type="entry name" value="Immunoglobulins"/>
    <property type="match status" value="1"/>
</dbReference>
<dbReference type="GO" id="GO:0005886">
    <property type="term" value="C:plasma membrane"/>
    <property type="evidence" value="ECO:0007669"/>
    <property type="project" value="TreeGrafter"/>
</dbReference>
<feature type="binding site" evidence="17">
    <location>
        <position position="527"/>
    </location>
    <ligand>
        <name>Mg(2+)</name>
        <dbReference type="ChEBI" id="CHEBI:18420"/>
    </ligand>
</feature>
<dbReference type="PROSITE" id="PS50835">
    <property type="entry name" value="IG_LIKE"/>
    <property type="match status" value="1"/>
</dbReference>
<dbReference type="PROSITE" id="PS00107">
    <property type="entry name" value="PROTEIN_KINASE_ATP"/>
    <property type="match status" value="1"/>
</dbReference>
<dbReference type="PIRSF" id="PIRSF000615">
    <property type="entry name" value="TyrPK_CSF1-R"/>
    <property type="match status" value="1"/>
</dbReference>
<evidence type="ECO:0000256" key="16">
    <source>
        <dbReference type="PIRSR" id="PIRSR000615-2"/>
    </source>
</evidence>
<dbReference type="InterPro" id="IPR013783">
    <property type="entry name" value="Ig-like_fold"/>
</dbReference>
<reference evidence="22" key="1">
    <citation type="submission" date="2020-07" db="EMBL/GenBank/DDBJ databases">
        <title>The High-quality genome of the commercially important snow crab, Chionoecetes opilio.</title>
        <authorList>
            <person name="Jeong J.-H."/>
            <person name="Ryu S."/>
        </authorList>
    </citation>
    <scope>NUCLEOTIDE SEQUENCE</scope>
    <source>
        <strain evidence="22">MADBK_172401_WGS</strain>
        <tissue evidence="22">Digestive gland</tissue>
    </source>
</reference>
<dbReference type="PANTHER" id="PTHR24416:SF600">
    <property type="entry name" value="PDGF- AND VEGF-RECEPTOR RELATED, ISOFORM J"/>
    <property type="match status" value="1"/>
</dbReference>
<dbReference type="GO" id="GO:0007169">
    <property type="term" value="P:cell surface receptor protein tyrosine kinase signaling pathway"/>
    <property type="evidence" value="ECO:0007669"/>
    <property type="project" value="TreeGrafter"/>
</dbReference>
<dbReference type="Proteomes" id="UP000770661">
    <property type="component" value="Unassembled WGS sequence"/>
</dbReference>
<feature type="active site" description="Proton acceptor" evidence="15">
    <location>
        <position position="522"/>
    </location>
</feature>
<evidence type="ECO:0000256" key="1">
    <source>
        <dbReference type="ARBA" id="ARBA00004167"/>
    </source>
</evidence>
<evidence type="ECO:0000256" key="19">
    <source>
        <dbReference type="SAM" id="MobiDB-lite"/>
    </source>
</evidence>
<keyword evidence="13" id="KW-0325">Glycoprotein</keyword>
<keyword evidence="17" id="KW-0479">Metal-binding</keyword>
<dbReference type="InterPro" id="IPR050122">
    <property type="entry name" value="RTK"/>
</dbReference>
<dbReference type="GO" id="GO:0050793">
    <property type="term" value="P:regulation of developmental process"/>
    <property type="evidence" value="ECO:0007669"/>
    <property type="project" value="UniProtKB-ARBA"/>
</dbReference>
<keyword evidence="8" id="KW-1133">Transmembrane helix</keyword>
<feature type="compositionally biased region" description="Polar residues" evidence="19">
    <location>
        <begin position="396"/>
        <end position="407"/>
    </location>
</feature>
<dbReference type="PROSITE" id="PS50011">
    <property type="entry name" value="PROTEIN_KINASE_DOM"/>
    <property type="match status" value="1"/>
</dbReference>
<feature type="compositionally biased region" description="Basic and acidic residues" evidence="19">
    <location>
        <begin position="252"/>
        <end position="261"/>
    </location>
</feature>
<evidence type="ECO:0000256" key="11">
    <source>
        <dbReference type="ARBA" id="ARBA00023157"/>
    </source>
</evidence>
<dbReference type="PANTHER" id="PTHR24416">
    <property type="entry name" value="TYROSINE-PROTEIN KINASE RECEPTOR"/>
    <property type="match status" value="1"/>
</dbReference>
<dbReference type="GO" id="GO:0048468">
    <property type="term" value="P:cell development"/>
    <property type="evidence" value="ECO:0007669"/>
    <property type="project" value="UniProtKB-ARBA"/>
</dbReference>
<keyword evidence="3" id="KW-0808">Transferase</keyword>
<dbReference type="GO" id="GO:0046872">
    <property type="term" value="F:metal ion binding"/>
    <property type="evidence" value="ECO:0007669"/>
    <property type="project" value="UniProtKB-KW"/>
</dbReference>
<evidence type="ECO:0000256" key="3">
    <source>
        <dbReference type="ARBA" id="ARBA00022679"/>
    </source>
</evidence>
<evidence type="ECO:0000259" key="20">
    <source>
        <dbReference type="PROSITE" id="PS50011"/>
    </source>
</evidence>
<evidence type="ECO:0000256" key="5">
    <source>
        <dbReference type="ARBA" id="ARBA00022741"/>
    </source>
</evidence>
<evidence type="ECO:0000256" key="7">
    <source>
        <dbReference type="ARBA" id="ARBA00022840"/>
    </source>
</evidence>
<feature type="region of interest" description="Disordered" evidence="19">
    <location>
        <begin position="1"/>
        <end position="23"/>
    </location>
</feature>
<dbReference type="InterPro" id="IPR011009">
    <property type="entry name" value="Kinase-like_dom_sf"/>
</dbReference>
<evidence type="ECO:0000256" key="12">
    <source>
        <dbReference type="ARBA" id="ARBA00023170"/>
    </source>
</evidence>
<dbReference type="GO" id="GO:0012505">
    <property type="term" value="C:endomembrane system"/>
    <property type="evidence" value="ECO:0007669"/>
    <property type="project" value="UniProtKB-SubCell"/>
</dbReference>
<evidence type="ECO:0000259" key="21">
    <source>
        <dbReference type="PROSITE" id="PS50835"/>
    </source>
</evidence>
<comment type="subcellular location">
    <subcellularLocation>
        <location evidence="2">Endomembrane system</location>
    </subcellularLocation>
    <subcellularLocation>
        <location evidence="1">Membrane</location>
        <topology evidence="1">Single-pass membrane protein</topology>
    </subcellularLocation>
</comment>
<keyword evidence="12 22" id="KW-0675">Receptor</keyword>
<dbReference type="Pfam" id="PF07714">
    <property type="entry name" value="PK_Tyr_Ser-Thr"/>
    <property type="match status" value="1"/>
</dbReference>
<protein>
    <submittedName>
        <fullName evidence="22">Vascular endothelial growth factor receptor 3</fullName>
    </submittedName>
</protein>
<feature type="binding site" evidence="16">
    <location>
        <begin position="279"/>
        <end position="286"/>
    </location>
    <ligand>
        <name>ATP</name>
        <dbReference type="ChEBI" id="CHEBI:30616"/>
    </ligand>
</feature>
<dbReference type="GO" id="GO:0043235">
    <property type="term" value="C:receptor complex"/>
    <property type="evidence" value="ECO:0007669"/>
    <property type="project" value="TreeGrafter"/>
</dbReference>
<evidence type="ECO:0000256" key="15">
    <source>
        <dbReference type="PIRSR" id="PIRSR000615-1"/>
    </source>
</evidence>
<dbReference type="SUPFAM" id="SSF56112">
    <property type="entry name" value="Protein kinase-like (PK-like)"/>
    <property type="match status" value="1"/>
</dbReference>
<feature type="region of interest" description="Disordered" evidence="19">
    <location>
        <begin position="230"/>
        <end position="261"/>
    </location>
</feature>
<evidence type="ECO:0000256" key="8">
    <source>
        <dbReference type="ARBA" id="ARBA00022989"/>
    </source>
</evidence>
<feature type="region of interest" description="Disordered" evidence="19">
    <location>
        <begin position="388"/>
        <end position="410"/>
    </location>
</feature>
<dbReference type="InterPro" id="IPR017441">
    <property type="entry name" value="Protein_kinase_ATP_BS"/>
</dbReference>
<evidence type="ECO:0000256" key="14">
    <source>
        <dbReference type="ARBA" id="ARBA00051243"/>
    </source>
</evidence>
<evidence type="ECO:0000313" key="23">
    <source>
        <dbReference type="Proteomes" id="UP000770661"/>
    </source>
</evidence>
<proteinExistence type="predicted"/>
<gene>
    <name evidence="22" type="primary">Flt4</name>
    <name evidence="22" type="ORF">GWK47_047185</name>
</gene>
<evidence type="ECO:0000256" key="18">
    <source>
        <dbReference type="PROSITE-ProRule" id="PRU10141"/>
    </source>
</evidence>
<name>A0A8J5CUJ2_CHIOP</name>
<dbReference type="GO" id="GO:0051130">
    <property type="term" value="P:positive regulation of cellular component organization"/>
    <property type="evidence" value="ECO:0007669"/>
    <property type="project" value="UniProtKB-ARBA"/>
</dbReference>